<reference evidence="1 2" key="1">
    <citation type="submission" date="2016-10" db="EMBL/GenBank/DDBJ databases">
        <authorList>
            <person name="de Groot N.N."/>
        </authorList>
    </citation>
    <scope>NUCLEOTIDE SEQUENCE [LARGE SCALE GENOMIC DNA]</scope>
    <source>
        <strain evidence="1 2">DSM 24956</strain>
    </source>
</reference>
<sequence length="171" mass="19731">MKLYKILFIALFVIFVGCKIENKAIKETSDLIPEWVKITYEYSKDSGEFQTVHFFKQVNDTVSYCVYTKTEGFSCETSFVSTLIDKKELTKQKISNKCDINYEEIVNKYSTHSMLKSNIIKTVSYTESIPDSMLTSTKRIKKGISLIDIKRELDSTVRFVKISSKGKLVKK</sequence>
<organism evidence="1 2">
    <name type="scientific">Lutibacter oricola</name>
    <dbReference type="NCBI Taxonomy" id="762486"/>
    <lineage>
        <taxon>Bacteria</taxon>
        <taxon>Pseudomonadati</taxon>
        <taxon>Bacteroidota</taxon>
        <taxon>Flavobacteriia</taxon>
        <taxon>Flavobacteriales</taxon>
        <taxon>Flavobacteriaceae</taxon>
        <taxon>Lutibacter</taxon>
    </lineage>
</organism>
<dbReference type="Proteomes" id="UP000199595">
    <property type="component" value="Unassembled WGS sequence"/>
</dbReference>
<dbReference type="OrthoDB" id="9815002at2"/>
<gene>
    <name evidence="1" type="ORF">SAMN05444411_1087</name>
</gene>
<accession>A0A1H3DM08</accession>
<proteinExistence type="predicted"/>
<protein>
    <recommendedName>
        <fullName evidence="3">Lipoprotein</fullName>
    </recommendedName>
</protein>
<evidence type="ECO:0000313" key="1">
    <source>
        <dbReference type="EMBL" id="SDX67397.1"/>
    </source>
</evidence>
<evidence type="ECO:0000313" key="2">
    <source>
        <dbReference type="Proteomes" id="UP000199595"/>
    </source>
</evidence>
<dbReference type="EMBL" id="FNNJ01000008">
    <property type="protein sequence ID" value="SDX67397.1"/>
    <property type="molecule type" value="Genomic_DNA"/>
</dbReference>
<dbReference type="RefSeq" id="WP_090124308.1">
    <property type="nucleotide sequence ID" value="NZ_FNNJ01000008.1"/>
</dbReference>
<evidence type="ECO:0008006" key="3">
    <source>
        <dbReference type="Google" id="ProtNLM"/>
    </source>
</evidence>
<dbReference type="STRING" id="762486.SAMN05444411_1087"/>
<dbReference type="PROSITE" id="PS51257">
    <property type="entry name" value="PROKAR_LIPOPROTEIN"/>
    <property type="match status" value="1"/>
</dbReference>
<name>A0A1H3DM08_9FLAO</name>
<keyword evidence="2" id="KW-1185">Reference proteome</keyword>
<dbReference type="AlphaFoldDB" id="A0A1H3DM08"/>